<dbReference type="RefSeq" id="WP_183081281.1">
    <property type="nucleotide sequence ID" value="NZ_MCAS01000003.1"/>
</dbReference>
<feature type="transmembrane region" description="Helical" evidence="7">
    <location>
        <begin position="80"/>
        <end position="99"/>
    </location>
</feature>
<gene>
    <name evidence="8" type="ORF">BCY88_16945</name>
</gene>
<comment type="similarity">
    <text evidence="2">Belongs to the DoxX family.</text>
</comment>
<comment type="subcellular location">
    <subcellularLocation>
        <location evidence="1">Cell membrane</location>
        <topology evidence="1">Multi-pass membrane protein</topology>
    </subcellularLocation>
</comment>
<evidence type="ECO:0000256" key="6">
    <source>
        <dbReference type="ARBA" id="ARBA00023136"/>
    </source>
</evidence>
<evidence type="ECO:0000313" key="9">
    <source>
        <dbReference type="Proteomes" id="UP000283709"/>
    </source>
</evidence>
<evidence type="ECO:0000313" key="8">
    <source>
        <dbReference type="EMBL" id="RKF49862.1"/>
    </source>
</evidence>
<comment type="caution">
    <text evidence="8">The sequence shown here is derived from an EMBL/GenBank/DDBJ whole genome shotgun (WGS) entry which is preliminary data.</text>
</comment>
<protein>
    <recommendedName>
        <fullName evidence="10">DoxX family protein</fullName>
    </recommendedName>
</protein>
<dbReference type="InterPro" id="IPR051907">
    <property type="entry name" value="DoxX-like_oxidoreductase"/>
</dbReference>
<proteinExistence type="inferred from homology"/>
<dbReference type="EMBL" id="MCAS01000003">
    <property type="protein sequence ID" value="RKF49862.1"/>
    <property type="molecule type" value="Genomic_DNA"/>
</dbReference>
<evidence type="ECO:0000256" key="4">
    <source>
        <dbReference type="ARBA" id="ARBA00022692"/>
    </source>
</evidence>
<evidence type="ECO:0000256" key="2">
    <source>
        <dbReference type="ARBA" id="ARBA00006679"/>
    </source>
</evidence>
<dbReference type="Pfam" id="PF07681">
    <property type="entry name" value="DoxX"/>
    <property type="match status" value="1"/>
</dbReference>
<dbReference type="Proteomes" id="UP000283709">
    <property type="component" value="Unassembled WGS sequence"/>
</dbReference>
<keyword evidence="4 7" id="KW-0812">Transmembrane</keyword>
<reference evidence="8 9" key="1">
    <citation type="submission" date="2016-07" db="EMBL/GenBank/DDBJ databases">
        <title>Genome analysis of Burkholderia fungorum ES3-20.</title>
        <authorList>
            <person name="Xu D."/>
            <person name="Yao R."/>
            <person name="Zheng S."/>
        </authorList>
    </citation>
    <scope>NUCLEOTIDE SEQUENCE [LARGE SCALE GENOMIC DNA]</scope>
    <source>
        <strain evidence="8 9">ES3-20</strain>
    </source>
</reference>
<accession>A0A420GXF5</accession>
<feature type="transmembrane region" description="Helical" evidence="7">
    <location>
        <begin position="111"/>
        <end position="129"/>
    </location>
</feature>
<organism evidence="8 9">
    <name type="scientific">Paraburkholderia fungorum</name>
    <dbReference type="NCBI Taxonomy" id="134537"/>
    <lineage>
        <taxon>Bacteria</taxon>
        <taxon>Pseudomonadati</taxon>
        <taxon>Pseudomonadota</taxon>
        <taxon>Betaproteobacteria</taxon>
        <taxon>Burkholderiales</taxon>
        <taxon>Burkholderiaceae</taxon>
        <taxon>Paraburkholderia</taxon>
    </lineage>
</organism>
<dbReference type="PANTHER" id="PTHR33452">
    <property type="entry name" value="OXIDOREDUCTASE CATD-RELATED"/>
    <property type="match status" value="1"/>
</dbReference>
<dbReference type="GO" id="GO:0005886">
    <property type="term" value="C:plasma membrane"/>
    <property type="evidence" value="ECO:0007669"/>
    <property type="project" value="UniProtKB-SubCell"/>
</dbReference>
<evidence type="ECO:0000256" key="7">
    <source>
        <dbReference type="SAM" id="Phobius"/>
    </source>
</evidence>
<evidence type="ECO:0008006" key="10">
    <source>
        <dbReference type="Google" id="ProtNLM"/>
    </source>
</evidence>
<name>A0A420GXF5_9BURK</name>
<evidence type="ECO:0000256" key="3">
    <source>
        <dbReference type="ARBA" id="ARBA00022475"/>
    </source>
</evidence>
<dbReference type="AlphaFoldDB" id="A0A420GXF5"/>
<sequence length="150" mass="16375">MTSQPTFLANQKDVSLLLSRILLVILFLLFGWEKLVDYSGAVHLMSMEGAPLPAVSALVAIVMEFFVGIALLVGFQTRPLALLLAVYTIGTAIIGHHYWSSPSAERFNMMIHFYKNLSIVGGLLALYAAGPGRYSVDEGLTRRSETRSAA</sequence>
<dbReference type="InterPro" id="IPR032808">
    <property type="entry name" value="DoxX"/>
</dbReference>
<feature type="transmembrane region" description="Helical" evidence="7">
    <location>
        <begin position="14"/>
        <end position="32"/>
    </location>
</feature>
<keyword evidence="5 7" id="KW-1133">Transmembrane helix</keyword>
<feature type="transmembrane region" description="Helical" evidence="7">
    <location>
        <begin position="52"/>
        <end position="73"/>
    </location>
</feature>
<keyword evidence="6 7" id="KW-0472">Membrane</keyword>
<evidence type="ECO:0000256" key="5">
    <source>
        <dbReference type="ARBA" id="ARBA00022989"/>
    </source>
</evidence>
<evidence type="ECO:0000256" key="1">
    <source>
        <dbReference type="ARBA" id="ARBA00004651"/>
    </source>
</evidence>
<dbReference type="PANTHER" id="PTHR33452:SF1">
    <property type="entry name" value="INNER MEMBRANE PROTEIN YPHA-RELATED"/>
    <property type="match status" value="1"/>
</dbReference>
<keyword evidence="3" id="KW-1003">Cell membrane</keyword>